<evidence type="ECO:0000256" key="1">
    <source>
        <dbReference type="SAM" id="SignalP"/>
    </source>
</evidence>
<evidence type="ECO:0000313" key="2">
    <source>
        <dbReference type="EMBL" id="RIY39178.1"/>
    </source>
</evidence>
<name>A0A3A1YPN0_9GAMM</name>
<proteinExistence type="predicted"/>
<accession>A0A3A1YPN0</accession>
<sequence>MVKANFTLRKRLLTLAMVVSGAFALTNVQVASAASTITTTSATISTTANTPVNTTANTVASNKQAQIMLDNQVRQVEVSTTQLNGLAINGFAATKMAVLERESQPLMAYLYQKLAGDQYIVIAPVTDSDIEATTYSLRGLTITVANHASVQQVNYLLEQLGLDASFLELQHTNVLEKPVLEQSVACN</sequence>
<dbReference type="EMBL" id="NRJG01000039">
    <property type="protein sequence ID" value="RIY39178.1"/>
    <property type="molecule type" value="Genomic_DNA"/>
</dbReference>
<keyword evidence="1" id="KW-0732">Signal</keyword>
<feature type="chain" id="PRO_5017277313" evidence="1">
    <location>
        <begin position="34"/>
        <end position="187"/>
    </location>
</feature>
<organism evidence="2 3">
    <name type="scientific">Psittacicella hinzii</name>
    <dbReference type="NCBI Taxonomy" id="2028575"/>
    <lineage>
        <taxon>Bacteria</taxon>
        <taxon>Pseudomonadati</taxon>
        <taxon>Pseudomonadota</taxon>
        <taxon>Gammaproteobacteria</taxon>
        <taxon>Pasteurellales</taxon>
        <taxon>Psittacicellaceae</taxon>
        <taxon>Psittacicella</taxon>
    </lineage>
</organism>
<keyword evidence="3" id="KW-1185">Reference proteome</keyword>
<protein>
    <submittedName>
        <fullName evidence="2">Uncharacterized protein</fullName>
    </submittedName>
</protein>
<dbReference type="Proteomes" id="UP000265916">
    <property type="component" value="Unassembled WGS sequence"/>
</dbReference>
<comment type="caution">
    <text evidence="2">The sequence shown here is derived from an EMBL/GenBank/DDBJ whole genome shotgun (WGS) entry which is preliminary data.</text>
</comment>
<feature type="signal peptide" evidence="1">
    <location>
        <begin position="1"/>
        <end position="33"/>
    </location>
</feature>
<reference evidence="2 3" key="1">
    <citation type="submission" date="2017-08" db="EMBL/GenBank/DDBJ databases">
        <title>Reclassification of Bisgaard taxon 37 and 44.</title>
        <authorList>
            <person name="Christensen H."/>
        </authorList>
    </citation>
    <scope>NUCLEOTIDE SEQUENCE [LARGE SCALE GENOMIC DNA]</scope>
    <source>
        <strain evidence="2 3">111</strain>
    </source>
</reference>
<dbReference type="RefSeq" id="WP_119530602.1">
    <property type="nucleotide sequence ID" value="NZ_JBHSSP010000022.1"/>
</dbReference>
<evidence type="ECO:0000313" key="3">
    <source>
        <dbReference type="Proteomes" id="UP000265916"/>
    </source>
</evidence>
<gene>
    <name evidence="2" type="ORF">CKF58_02600</name>
</gene>
<dbReference type="AlphaFoldDB" id="A0A3A1YPN0"/>